<reference evidence="8 9" key="1">
    <citation type="journal article" date="2016" name="Nat. Commun.">
        <title>Thousands of microbial genomes shed light on interconnected biogeochemical processes in an aquifer system.</title>
        <authorList>
            <person name="Anantharaman K."/>
            <person name="Brown C.T."/>
            <person name="Hug L.A."/>
            <person name="Sharon I."/>
            <person name="Castelle C.J."/>
            <person name="Probst A.J."/>
            <person name="Thomas B.C."/>
            <person name="Singh A."/>
            <person name="Wilkins M.J."/>
            <person name="Karaoz U."/>
            <person name="Brodie E.L."/>
            <person name="Williams K.H."/>
            <person name="Hubbard S.S."/>
            <person name="Banfield J.F."/>
        </authorList>
    </citation>
    <scope>NUCLEOTIDE SEQUENCE [LARGE SCALE GENOMIC DNA]</scope>
</reference>
<sequence length="164" mass="17555">MNNKGFIIGFVIALAIFGFAIYSVISNGSATSFSSNPTAQAELPDRSYDWGEIDINGGKVSRNFILVNKGTGNLQVNNFKTSCMCTEATVTIADNTSPSFGMHEKSTWRGEVAPGESATITVTFDPLFHGPQGTGSITRLINFATNDPNNASIELQLIGNVVRK</sequence>
<evidence type="ECO:0000256" key="1">
    <source>
        <dbReference type="ARBA" id="ARBA00004138"/>
    </source>
</evidence>
<evidence type="ECO:0000313" key="9">
    <source>
        <dbReference type="Proteomes" id="UP000177521"/>
    </source>
</evidence>
<dbReference type="Pfam" id="PF22544">
    <property type="entry name" value="HYDIN_VesB_CFA65-like_Ig"/>
    <property type="match status" value="1"/>
</dbReference>
<dbReference type="EMBL" id="MEWS01000029">
    <property type="protein sequence ID" value="OGC81878.1"/>
    <property type="molecule type" value="Genomic_DNA"/>
</dbReference>
<evidence type="ECO:0000256" key="3">
    <source>
        <dbReference type="ARBA" id="ARBA00022490"/>
    </source>
</evidence>
<evidence type="ECO:0000256" key="5">
    <source>
        <dbReference type="ARBA" id="ARBA00023273"/>
    </source>
</evidence>
<organism evidence="8 9">
    <name type="scientific">Candidatus Abawacabacteria bacterium RIFCSPHIGHO2_01_FULL_46_8</name>
    <dbReference type="NCBI Taxonomy" id="1817815"/>
    <lineage>
        <taxon>Bacteria</taxon>
        <taxon>Candidatus Abawacaibacteriota</taxon>
    </lineage>
</organism>
<keyword evidence="6" id="KW-0472">Membrane</keyword>
<evidence type="ECO:0000313" key="8">
    <source>
        <dbReference type="EMBL" id="OGC81878.1"/>
    </source>
</evidence>
<proteinExistence type="predicted"/>
<dbReference type="Proteomes" id="UP000177521">
    <property type="component" value="Unassembled WGS sequence"/>
</dbReference>
<dbReference type="InterPro" id="IPR053879">
    <property type="entry name" value="HYDIN_VesB_CFA65-like_Ig"/>
</dbReference>
<evidence type="ECO:0000256" key="2">
    <source>
        <dbReference type="ARBA" id="ARBA00004496"/>
    </source>
</evidence>
<evidence type="ECO:0000256" key="4">
    <source>
        <dbReference type="ARBA" id="ARBA00023069"/>
    </source>
</evidence>
<comment type="caution">
    <text evidence="8">The sequence shown here is derived from an EMBL/GenBank/DDBJ whole genome shotgun (WGS) entry which is preliminary data.</text>
</comment>
<dbReference type="Gene3D" id="2.60.40.10">
    <property type="entry name" value="Immunoglobulins"/>
    <property type="match status" value="1"/>
</dbReference>
<gene>
    <name evidence="8" type="ORF">A2788_01925</name>
</gene>
<keyword evidence="6" id="KW-0812">Transmembrane</keyword>
<keyword evidence="6" id="KW-1133">Transmembrane helix</keyword>
<name>A0A1F4XJS5_9BACT</name>
<feature type="domain" description="HYDIN/VesB/CFA65-like Ig-like" evidence="7">
    <location>
        <begin position="45"/>
        <end position="156"/>
    </location>
</feature>
<dbReference type="InterPro" id="IPR013783">
    <property type="entry name" value="Ig-like_fold"/>
</dbReference>
<accession>A0A1F4XJS5</accession>
<feature type="transmembrane region" description="Helical" evidence="6">
    <location>
        <begin position="6"/>
        <end position="25"/>
    </location>
</feature>
<dbReference type="GO" id="GO:0005737">
    <property type="term" value="C:cytoplasm"/>
    <property type="evidence" value="ECO:0007669"/>
    <property type="project" value="UniProtKB-SubCell"/>
</dbReference>
<dbReference type="AlphaFoldDB" id="A0A1F4XJS5"/>
<evidence type="ECO:0000259" key="7">
    <source>
        <dbReference type="Pfam" id="PF22544"/>
    </source>
</evidence>
<dbReference type="PANTHER" id="PTHR37833">
    <property type="entry name" value="LIPOPROTEIN-RELATED"/>
    <property type="match status" value="1"/>
</dbReference>
<protein>
    <recommendedName>
        <fullName evidence="7">HYDIN/VesB/CFA65-like Ig-like domain-containing protein</fullName>
    </recommendedName>
</protein>
<keyword evidence="4" id="KW-0969">Cilium</keyword>
<comment type="subcellular location">
    <subcellularLocation>
        <location evidence="1">Cell projection</location>
        <location evidence="1">Cilium</location>
    </subcellularLocation>
    <subcellularLocation>
        <location evidence="2">Cytoplasm</location>
    </subcellularLocation>
</comment>
<keyword evidence="3" id="KW-0963">Cytoplasm</keyword>
<evidence type="ECO:0000256" key="6">
    <source>
        <dbReference type="SAM" id="Phobius"/>
    </source>
</evidence>
<dbReference type="PANTHER" id="PTHR37833:SF1">
    <property type="entry name" value="SIGNAL PEPTIDE PROTEIN"/>
    <property type="match status" value="1"/>
</dbReference>
<keyword evidence="5" id="KW-0966">Cell projection</keyword>